<protein>
    <recommendedName>
        <fullName evidence="3">Regulatory protein RecX</fullName>
    </recommendedName>
</protein>
<evidence type="ECO:0000259" key="7">
    <source>
        <dbReference type="Pfam" id="PF21982"/>
    </source>
</evidence>
<keyword evidence="4" id="KW-0963">Cytoplasm</keyword>
<feature type="domain" description="RecX third three-helical" evidence="6">
    <location>
        <begin position="124"/>
        <end position="170"/>
    </location>
</feature>
<dbReference type="Pfam" id="PF02631">
    <property type="entry name" value="RecX_HTH2"/>
    <property type="match status" value="1"/>
</dbReference>
<feature type="domain" description="RecX first three-helical" evidence="7">
    <location>
        <begin position="30"/>
        <end position="68"/>
    </location>
</feature>
<dbReference type="HAMAP" id="MF_01114">
    <property type="entry name" value="RecX"/>
    <property type="match status" value="1"/>
</dbReference>
<sequence length="188" mass="21080">MDTKPSLQDLISATEAVSSAGSADDAHSQARNIVLNQLNFMPRSRKELETALAKRHIEPDVAKSVLDRFEEIGMVDDAAYAELLIRSRCNTKRVSRSVLRQQLRQKGVNQEIIEEALLVVSDADELRMATELVERKARAMSRLEPEVRKRRLFGLLARKGYNTSIALRVIQDLEAADFNGAEVMSDLS</sequence>
<evidence type="ECO:0000256" key="3">
    <source>
        <dbReference type="ARBA" id="ARBA00018111"/>
    </source>
</evidence>
<dbReference type="AlphaFoldDB" id="A0A6J6KGU6"/>
<evidence type="ECO:0000256" key="1">
    <source>
        <dbReference type="ARBA" id="ARBA00004496"/>
    </source>
</evidence>
<dbReference type="InterPro" id="IPR003783">
    <property type="entry name" value="Regulatory_RecX"/>
</dbReference>
<proteinExistence type="inferred from homology"/>
<dbReference type="EMBL" id="CAEZWD010000054">
    <property type="protein sequence ID" value="CAB4649027.1"/>
    <property type="molecule type" value="Genomic_DNA"/>
</dbReference>
<dbReference type="GO" id="GO:0006282">
    <property type="term" value="P:regulation of DNA repair"/>
    <property type="evidence" value="ECO:0007669"/>
    <property type="project" value="InterPro"/>
</dbReference>
<evidence type="ECO:0000256" key="4">
    <source>
        <dbReference type="ARBA" id="ARBA00022490"/>
    </source>
</evidence>
<evidence type="ECO:0000313" key="8">
    <source>
        <dbReference type="EMBL" id="CAB4649027.1"/>
    </source>
</evidence>
<dbReference type="Pfam" id="PF21982">
    <property type="entry name" value="RecX_HTH1"/>
    <property type="match status" value="1"/>
</dbReference>
<evidence type="ECO:0000259" key="5">
    <source>
        <dbReference type="Pfam" id="PF02631"/>
    </source>
</evidence>
<dbReference type="Gene3D" id="1.10.10.10">
    <property type="entry name" value="Winged helix-like DNA-binding domain superfamily/Winged helix DNA-binding domain"/>
    <property type="match status" value="3"/>
</dbReference>
<dbReference type="PANTHER" id="PTHR33602">
    <property type="entry name" value="REGULATORY PROTEIN RECX FAMILY PROTEIN"/>
    <property type="match status" value="1"/>
</dbReference>
<comment type="subcellular location">
    <subcellularLocation>
        <location evidence="1">Cytoplasm</location>
    </subcellularLocation>
</comment>
<dbReference type="InterPro" id="IPR053926">
    <property type="entry name" value="RecX_HTH_1st"/>
</dbReference>
<dbReference type="InterPro" id="IPR053924">
    <property type="entry name" value="RecX_HTH_2nd"/>
</dbReference>
<comment type="similarity">
    <text evidence="2">Belongs to the RecX family.</text>
</comment>
<dbReference type="PANTHER" id="PTHR33602:SF1">
    <property type="entry name" value="REGULATORY PROTEIN RECX FAMILY PROTEIN"/>
    <property type="match status" value="1"/>
</dbReference>
<organism evidence="8">
    <name type="scientific">freshwater metagenome</name>
    <dbReference type="NCBI Taxonomy" id="449393"/>
    <lineage>
        <taxon>unclassified sequences</taxon>
        <taxon>metagenomes</taxon>
        <taxon>ecological metagenomes</taxon>
    </lineage>
</organism>
<accession>A0A6J6KGU6</accession>
<feature type="domain" description="RecX second three-helical" evidence="5">
    <location>
        <begin position="76"/>
        <end position="117"/>
    </location>
</feature>
<reference evidence="8" key="1">
    <citation type="submission" date="2020-05" db="EMBL/GenBank/DDBJ databases">
        <authorList>
            <person name="Chiriac C."/>
            <person name="Salcher M."/>
            <person name="Ghai R."/>
            <person name="Kavagutti S V."/>
        </authorList>
    </citation>
    <scope>NUCLEOTIDE SEQUENCE</scope>
</reference>
<dbReference type="InterPro" id="IPR036388">
    <property type="entry name" value="WH-like_DNA-bd_sf"/>
</dbReference>
<gene>
    <name evidence="8" type="ORF">UFOPK2171_00552</name>
</gene>
<dbReference type="Pfam" id="PF21981">
    <property type="entry name" value="RecX_HTH3"/>
    <property type="match status" value="1"/>
</dbReference>
<dbReference type="InterPro" id="IPR053925">
    <property type="entry name" value="RecX_HTH_3rd"/>
</dbReference>
<evidence type="ECO:0000256" key="2">
    <source>
        <dbReference type="ARBA" id="ARBA00009695"/>
    </source>
</evidence>
<evidence type="ECO:0000259" key="6">
    <source>
        <dbReference type="Pfam" id="PF21981"/>
    </source>
</evidence>
<dbReference type="GO" id="GO:0005737">
    <property type="term" value="C:cytoplasm"/>
    <property type="evidence" value="ECO:0007669"/>
    <property type="project" value="UniProtKB-SubCell"/>
</dbReference>
<name>A0A6J6KGU6_9ZZZZ</name>